<feature type="transmembrane region" description="Helical" evidence="1">
    <location>
        <begin position="195"/>
        <end position="216"/>
    </location>
</feature>
<organism evidence="2">
    <name type="scientific">freshwater metagenome</name>
    <dbReference type="NCBI Taxonomy" id="449393"/>
    <lineage>
        <taxon>unclassified sequences</taxon>
        <taxon>metagenomes</taxon>
        <taxon>ecological metagenomes</taxon>
    </lineage>
</organism>
<keyword evidence="1" id="KW-1133">Transmembrane helix</keyword>
<feature type="transmembrane region" description="Helical" evidence="1">
    <location>
        <begin position="34"/>
        <end position="52"/>
    </location>
</feature>
<keyword evidence="1" id="KW-0812">Transmembrane</keyword>
<feature type="transmembrane region" description="Helical" evidence="1">
    <location>
        <begin position="228"/>
        <end position="248"/>
    </location>
</feature>
<evidence type="ECO:0000313" key="3">
    <source>
        <dbReference type="EMBL" id="CAB4572199.1"/>
    </source>
</evidence>
<dbReference type="PANTHER" id="PTHR34821">
    <property type="entry name" value="INNER MEMBRANE PROTEIN YDCZ"/>
    <property type="match status" value="1"/>
</dbReference>
<feature type="transmembrane region" description="Helical" evidence="1">
    <location>
        <begin position="73"/>
        <end position="90"/>
    </location>
</feature>
<feature type="transmembrane region" description="Helical" evidence="1">
    <location>
        <begin position="96"/>
        <end position="115"/>
    </location>
</feature>
<feature type="transmembrane region" description="Helical" evidence="1">
    <location>
        <begin position="255"/>
        <end position="276"/>
    </location>
</feature>
<dbReference type="Pfam" id="PF04657">
    <property type="entry name" value="DMT_YdcZ"/>
    <property type="match status" value="2"/>
</dbReference>
<proteinExistence type="predicted"/>
<dbReference type="PANTHER" id="PTHR34821:SF2">
    <property type="entry name" value="INNER MEMBRANE PROTEIN YDCZ"/>
    <property type="match status" value="1"/>
</dbReference>
<evidence type="ECO:0000313" key="2">
    <source>
        <dbReference type="EMBL" id="CAB4559779.1"/>
    </source>
</evidence>
<feature type="transmembrane region" description="Helical" evidence="1">
    <location>
        <begin position="282"/>
        <end position="302"/>
    </location>
</feature>
<dbReference type="EMBL" id="CAEZTP010000039">
    <property type="protein sequence ID" value="CAB4572199.1"/>
    <property type="molecule type" value="Genomic_DNA"/>
</dbReference>
<feature type="transmembrane region" description="Helical" evidence="1">
    <location>
        <begin position="158"/>
        <end position="175"/>
    </location>
</feature>
<dbReference type="SUPFAM" id="SSF103473">
    <property type="entry name" value="MFS general substrate transporter"/>
    <property type="match status" value="1"/>
</dbReference>
<gene>
    <name evidence="2" type="ORF">UFOPK1643_00079</name>
    <name evidence="3" type="ORF">UFOPK1698_00614</name>
</gene>
<name>A0A6J6DAC4_9ZZZZ</name>
<protein>
    <submittedName>
        <fullName evidence="2">Unannotated protein</fullName>
    </submittedName>
</protein>
<dbReference type="EMBL" id="CAEZTK010000002">
    <property type="protein sequence ID" value="CAB4559779.1"/>
    <property type="molecule type" value="Genomic_DNA"/>
</dbReference>
<dbReference type="GO" id="GO:0005886">
    <property type="term" value="C:plasma membrane"/>
    <property type="evidence" value="ECO:0007669"/>
    <property type="project" value="TreeGrafter"/>
</dbReference>
<dbReference type="InterPro" id="IPR006750">
    <property type="entry name" value="YdcZ"/>
</dbReference>
<sequence length="313" mass="33041">MRLDLLAAIAGAMISVQARINGELSHRLNNGLQAALVSFGSGLLIISLITVFNPKLKIGLRNLREAVQQKKIARWKLFAGALGGTFVAIQTQTVPLVGVAIFTVASVAGQTVMSLLVDRIGYTGGGKRLITRRRVLAVVITIAAVAVSVIDRVDAKNLSFLTVIFGCTGGLLVGFQRALNGQINEHSKEGFTTSLLNFTSGTILLVTVFIIGLATNRVEFTPLPFGPLWMYLGGVMGVIYISFAASIVQQLGVLTFTLFSIGGQLVSSLVIDIVAPTKGVSISHYLIIGIVMTYAGVIAGGVSGSQTKRPQSL</sequence>
<dbReference type="AlphaFoldDB" id="A0A6J6DAC4"/>
<dbReference type="InterPro" id="IPR036259">
    <property type="entry name" value="MFS_trans_sf"/>
</dbReference>
<keyword evidence="1" id="KW-0472">Membrane</keyword>
<reference evidence="2" key="1">
    <citation type="submission" date="2020-05" db="EMBL/GenBank/DDBJ databases">
        <authorList>
            <person name="Chiriac C."/>
            <person name="Salcher M."/>
            <person name="Ghai R."/>
            <person name="Kavagutti S V."/>
        </authorList>
    </citation>
    <scope>NUCLEOTIDE SEQUENCE</scope>
</reference>
<feature type="transmembrane region" description="Helical" evidence="1">
    <location>
        <begin position="135"/>
        <end position="152"/>
    </location>
</feature>
<accession>A0A6J6DAC4</accession>
<evidence type="ECO:0000256" key="1">
    <source>
        <dbReference type="SAM" id="Phobius"/>
    </source>
</evidence>